<feature type="compositionally biased region" description="Basic and acidic residues" evidence="1">
    <location>
        <begin position="46"/>
        <end position="57"/>
    </location>
</feature>
<gene>
    <name evidence="2" type="ORF">Q9L58_007900</name>
</gene>
<organism evidence="2 3">
    <name type="scientific">Discina gigas</name>
    <dbReference type="NCBI Taxonomy" id="1032678"/>
    <lineage>
        <taxon>Eukaryota</taxon>
        <taxon>Fungi</taxon>
        <taxon>Dikarya</taxon>
        <taxon>Ascomycota</taxon>
        <taxon>Pezizomycotina</taxon>
        <taxon>Pezizomycetes</taxon>
        <taxon>Pezizales</taxon>
        <taxon>Discinaceae</taxon>
        <taxon>Discina</taxon>
    </lineage>
</organism>
<accession>A0ABR3GB77</accession>
<dbReference type="Proteomes" id="UP001447188">
    <property type="component" value="Unassembled WGS sequence"/>
</dbReference>
<proteinExistence type="predicted"/>
<keyword evidence="3" id="KW-1185">Reference proteome</keyword>
<feature type="region of interest" description="Disordered" evidence="1">
    <location>
        <begin position="46"/>
        <end position="83"/>
    </location>
</feature>
<protein>
    <submittedName>
        <fullName evidence="2">Uncharacterized protein</fullName>
    </submittedName>
</protein>
<evidence type="ECO:0000313" key="3">
    <source>
        <dbReference type="Proteomes" id="UP001447188"/>
    </source>
</evidence>
<evidence type="ECO:0000313" key="2">
    <source>
        <dbReference type="EMBL" id="KAL0633216.1"/>
    </source>
</evidence>
<evidence type="ECO:0000256" key="1">
    <source>
        <dbReference type="SAM" id="MobiDB-lite"/>
    </source>
</evidence>
<reference evidence="2 3" key="1">
    <citation type="submission" date="2024-02" db="EMBL/GenBank/DDBJ databases">
        <title>Discinaceae phylogenomics.</title>
        <authorList>
            <person name="Dirks A.C."/>
            <person name="James T.Y."/>
        </authorList>
    </citation>
    <scope>NUCLEOTIDE SEQUENCE [LARGE SCALE GENOMIC DNA]</scope>
    <source>
        <strain evidence="2 3">ACD0624</strain>
    </source>
</reference>
<name>A0ABR3GB77_9PEZI</name>
<sequence length="83" mass="9461">MSEQSNDESSLTTTQREILTELQKILMTLNQINDSLLNTISLTREGGEMRRRQKEATDTGEQVFGKALGNEEERQGEVENMEE</sequence>
<comment type="caution">
    <text evidence="2">The sequence shown here is derived from an EMBL/GenBank/DDBJ whole genome shotgun (WGS) entry which is preliminary data.</text>
</comment>
<dbReference type="EMBL" id="JBBBZM010000133">
    <property type="protein sequence ID" value="KAL0633216.1"/>
    <property type="molecule type" value="Genomic_DNA"/>
</dbReference>